<dbReference type="RefSeq" id="WP_060534756.1">
    <property type="nucleotide sequence ID" value="NZ_CP013023.1"/>
</dbReference>
<dbReference type="InterPro" id="IPR040322">
    <property type="entry name" value="TROVE2"/>
</dbReference>
<dbReference type="Gene3D" id="3.40.50.410">
    <property type="entry name" value="von Willebrand factor, type A domain"/>
    <property type="match status" value="1"/>
</dbReference>
<evidence type="ECO:0000313" key="9">
    <source>
        <dbReference type="Proteomes" id="UP000078148"/>
    </source>
</evidence>
<organism evidence="8 9">
    <name type="scientific">Paenibacillus bovis</name>
    <dbReference type="NCBI Taxonomy" id="1616788"/>
    <lineage>
        <taxon>Bacteria</taxon>
        <taxon>Bacillati</taxon>
        <taxon>Bacillota</taxon>
        <taxon>Bacilli</taxon>
        <taxon>Bacillales</taxon>
        <taxon>Paenibacillaceae</taxon>
        <taxon>Paenibacillus</taxon>
    </lineage>
</organism>
<dbReference type="GO" id="GO:0003723">
    <property type="term" value="F:RNA binding"/>
    <property type="evidence" value="ECO:0007669"/>
    <property type="project" value="UniProtKB-KW"/>
</dbReference>
<comment type="subcellular location">
    <subcellularLocation>
        <location evidence="1">Cytoplasm</location>
    </subcellularLocation>
</comment>
<comment type="similarity">
    <text evidence="2">Belongs to the Ro 60 kDa family.</text>
</comment>
<dbReference type="Pfam" id="PF05731">
    <property type="entry name" value="TROVE"/>
    <property type="match status" value="1"/>
</dbReference>
<proteinExistence type="inferred from homology"/>
<dbReference type="PANTHER" id="PTHR14202:SF0">
    <property type="entry name" value="RNA-BINDING PROTEIN RO60"/>
    <property type="match status" value="1"/>
</dbReference>
<reference evidence="8 9" key="2">
    <citation type="journal article" date="2016" name="Int. J. Syst. Evol. Microbiol.">
        <title>Paenibacillus bovis sp. nov., isolated from raw yak (Bos grunniens) milk.</title>
        <authorList>
            <person name="Gao C."/>
            <person name="Han J."/>
            <person name="Liu Z."/>
            <person name="Xu X."/>
            <person name="Hang F."/>
            <person name="Wu Z."/>
        </authorList>
    </citation>
    <scope>NUCLEOTIDE SEQUENCE [LARGE SCALE GENOMIC DNA]</scope>
    <source>
        <strain evidence="8 9">BD3526</strain>
    </source>
</reference>
<evidence type="ECO:0000259" key="7">
    <source>
        <dbReference type="PROSITE" id="PS50988"/>
    </source>
</evidence>
<dbReference type="AlphaFoldDB" id="A0A172ZGA9"/>
<dbReference type="InterPro" id="IPR036465">
    <property type="entry name" value="vWFA_dom_sf"/>
</dbReference>
<evidence type="ECO:0000256" key="6">
    <source>
        <dbReference type="ARBA" id="ARBA00023274"/>
    </source>
</evidence>
<keyword evidence="6" id="KW-0687">Ribonucleoprotein</keyword>
<accession>A0A172ZGA9</accession>
<dbReference type="Pfam" id="PF25045">
    <property type="entry name" value="vWA_Ro60"/>
    <property type="match status" value="1"/>
</dbReference>
<dbReference type="PANTHER" id="PTHR14202">
    <property type="entry name" value="60 KDA RIBONUCLEOPROTEIN SSA/RO"/>
    <property type="match status" value="1"/>
</dbReference>
<evidence type="ECO:0000256" key="2">
    <source>
        <dbReference type="ARBA" id="ARBA00007814"/>
    </source>
</evidence>
<keyword evidence="9" id="KW-1185">Reference proteome</keyword>
<reference evidence="9" key="1">
    <citation type="submission" date="2015-10" db="EMBL/GenBank/DDBJ databases">
        <title>Genome of Paenibacillus bovis sp. nov.</title>
        <authorList>
            <person name="Wu Z."/>
            <person name="Gao C."/>
            <person name="Liu Z."/>
            <person name="Zheng H."/>
        </authorList>
    </citation>
    <scope>NUCLEOTIDE SEQUENCE [LARGE SCALE GENOMIC DNA]</scope>
    <source>
        <strain evidence="9">BD3526</strain>
    </source>
</reference>
<keyword evidence="4" id="KW-0479">Metal-binding</keyword>
<evidence type="ECO:0000256" key="3">
    <source>
        <dbReference type="ARBA" id="ARBA00022490"/>
    </source>
</evidence>
<dbReference type="SUPFAM" id="SSF140864">
    <property type="entry name" value="TROVE domain-like"/>
    <property type="match status" value="1"/>
</dbReference>
<dbReference type="PROSITE" id="PS50988">
    <property type="entry name" value="TROVE"/>
    <property type="match status" value="1"/>
</dbReference>
<evidence type="ECO:0000313" key="8">
    <source>
        <dbReference type="EMBL" id="ANF96685.1"/>
    </source>
</evidence>
<dbReference type="OrthoDB" id="208855at2"/>
<dbReference type="STRING" id="1616788.AR543_12130"/>
<dbReference type="GO" id="GO:1990904">
    <property type="term" value="C:ribonucleoprotein complex"/>
    <property type="evidence" value="ECO:0007669"/>
    <property type="project" value="UniProtKB-KW"/>
</dbReference>
<dbReference type="InterPro" id="IPR008858">
    <property type="entry name" value="TROVE_dom"/>
</dbReference>
<gene>
    <name evidence="8" type="ORF">AR543_12130</name>
</gene>
<dbReference type="InterPro" id="IPR037214">
    <property type="entry name" value="TROVE_dom_sf"/>
</dbReference>
<evidence type="ECO:0000256" key="5">
    <source>
        <dbReference type="ARBA" id="ARBA00022884"/>
    </source>
</evidence>
<feature type="domain" description="TROVE" evidence="7">
    <location>
        <begin position="15"/>
        <end position="326"/>
    </location>
</feature>
<keyword evidence="5" id="KW-0694">RNA-binding</keyword>
<dbReference type="Proteomes" id="UP000078148">
    <property type="component" value="Chromosome"/>
</dbReference>
<dbReference type="InterPro" id="IPR056800">
    <property type="entry name" value="vWA_Ro60"/>
</dbReference>
<dbReference type="GO" id="GO:0005737">
    <property type="term" value="C:cytoplasm"/>
    <property type="evidence" value="ECO:0007669"/>
    <property type="project" value="UniProtKB-SubCell"/>
</dbReference>
<name>A0A172ZGA9_9BACL</name>
<evidence type="ECO:0000256" key="4">
    <source>
        <dbReference type="ARBA" id="ARBA00022723"/>
    </source>
</evidence>
<evidence type="ECO:0000256" key="1">
    <source>
        <dbReference type="ARBA" id="ARBA00004496"/>
    </source>
</evidence>
<dbReference type="GO" id="GO:0046872">
    <property type="term" value="F:metal ion binding"/>
    <property type="evidence" value="ECO:0007669"/>
    <property type="project" value="UniProtKB-KW"/>
</dbReference>
<dbReference type="SUPFAM" id="SSF53300">
    <property type="entry name" value="vWA-like"/>
    <property type="match status" value="1"/>
</dbReference>
<protein>
    <submittedName>
        <fullName evidence="8">RNA-binding protein</fullName>
    </submittedName>
</protein>
<sequence>MSHAKKLFGSGIAATTNKEGFVAYNRSIEEEYLQLLLTNTFSNTFYANSQELLSEAQSIHQGMVELNPEFMAKALVFARNEGFMRLQPLYGLAVLSGAWPDLFASVFQQVVRIPSDLADFLTILRGMRRGQGGRAVKRQVALFLGRTTEYWAMKYNGRGRGFSLGDAIATAHPKPTTLRQQALYRYLRGQETNLALLPQIKALENLKKATDDNERIRLIQEGKLPYEVVTSTITPTRGIWQTLMKEMPAFALLRHLNTLSRHDVFSRKKNLKYVQERLTDAEALRKAKILPFRFAKAFAEVDHPDLRDTLREAVDLSFDNLPDVPGRTAIFLDISGSMTGEYLQTGSIFALALYKKTDGNSLFWLFDTLVEDAKPSRRDSIMSQAERIHARGGTDTGAPVRRLIELGEKVDQIIMITDEQQNTGSPFYRELGEYRRKINPQAKAFIVDIAPYQSSMVPPEDNNTFYIYGWSDTVLSFIAQSVQGYQGMVQHVEATVLED</sequence>
<dbReference type="KEGG" id="pbv:AR543_12130"/>
<dbReference type="EMBL" id="CP013023">
    <property type="protein sequence ID" value="ANF96685.1"/>
    <property type="molecule type" value="Genomic_DNA"/>
</dbReference>
<keyword evidence="3" id="KW-0963">Cytoplasm</keyword>